<organism evidence="7 8">
    <name type="scientific">Nitratiruptor tergarcus DSM 16512</name>
    <dbReference type="NCBI Taxonomy" id="1069081"/>
    <lineage>
        <taxon>Bacteria</taxon>
        <taxon>Pseudomonadati</taxon>
        <taxon>Campylobacterota</taxon>
        <taxon>Epsilonproteobacteria</taxon>
        <taxon>Nautiliales</taxon>
        <taxon>Nitratiruptoraceae</taxon>
        <taxon>Nitratiruptor</taxon>
    </lineage>
</organism>
<comment type="similarity">
    <text evidence="6">Belongs to the NAD kinase family.</text>
</comment>
<evidence type="ECO:0000256" key="3">
    <source>
        <dbReference type="ARBA" id="ARBA00022857"/>
    </source>
</evidence>
<dbReference type="GO" id="GO:0051287">
    <property type="term" value="F:NAD binding"/>
    <property type="evidence" value="ECO:0007669"/>
    <property type="project" value="UniProtKB-ARBA"/>
</dbReference>
<dbReference type="HAMAP" id="MF_00361">
    <property type="entry name" value="NAD_kinase"/>
    <property type="match status" value="1"/>
</dbReference>
<dbReference type="OrthoDB" id="9774737at2"/>
<dbReference type="PANTHER" id="PTHR20275:SF0">
    <property type="entry name" value="NAD KINASE"/>
    <property type="match status" value="1"/>
</dbReference>
<evidence type="ECO:0000256" key="5">
    <source>
        <dbReference type="ARBA" id="ARBA00047925"/>
    </source>
</evidence>
<keyword evidence="6" id="KW-0547">Nucleotide-binding</keyword>
<evidence type="ECO:0000256" key="4">
    <source>
        <dbReference type="ARBA" id="ARBA00023027"/>
    </source>
</evidence>
<comment type="catalytic activity">
    <reaction evidence="5 6">
        <text>NAD(+) + ATP = ADP + NADP(+) + H(+)</text>
        <dbReference type="Rhea" id="RHEA:18629"/>
        <dbReference type="ChEBI" id="CHEBI:15378"/>
        <dbReference type="ChEBI" id="CHEBI:30616"/>
        <dbReference type="ChEBI" id="CHEBI:57540"/>
        <dbReference type="ChEBI" id="CHEBI:58349"/>
        <dbReference type="ChEBI" id="CHEBI:456216"/>
        <dbReference type="EC" id="2.7.1.23"/>
    </reaction>
</comment>
<dbReference type="Gene3D" id="2.60.200.30">
    <property type="entry name" value="Probable inorganic polyphosphate/atp-NAD kinase, domain 2"/>
    <property type="match status" value="1"/>
</dbReference>
<dbReference type="GO" id="GO:0046872">
    <property type="term" value="F:metal ion binding"/>
    <property type="evidence" value="ECO:0007669"/>
    <property type="project" value="UniProtKB-UniRule"/>
</dbReference>
<dbReference type="InterPro" id="IPR016064">
    <property type="entry name" value="NAD/diacylglycerol_kinase_sf"/>
</dbReference>
<dbReference type="GO" id="GO:0003951">
    <property type="term" value="F:NAD+ kinase activity"/>
    <property type="evidence" value="ECO:0007669"/>
    <property type="project" value="UniProtKB-UniRule"/>
</dbReference>
<feature type="binding site" evidence="6">
    <location>
        <position position="238"/>
    </location>
    <ligand>
        <name>NAD(+)</name>
        <dbReference type="ChEBI" id="CHEBI:57540"/>
    </ligand>
</feature>
<gene>
    <name evidence="6" type="primary">nadK</name>
    <name evidence="7" type="ORF">SAMN05660197_1365</name>
</gene>
<feature type="binding site" evidence="6">
    <location>
        <position position="170"/>
    </location>
    <ligand>
        <name>NAD(+)</name>
        <dbReference type="ChEBI" id="CHEBI:57540"/>
    </ligand>
</feature>
<evidence type="ECO:0000256" key="6">
    <source>
        <dbReference type="HAMAP-Rule" id="MF_00361"/>
    </source>
</evidence>
<keyword evidence="4 6" id="KW-0520">NAD</keyword>
<comment type="function">
    <text evidence="6">Involved in the regulation of the intracellular balance of NAD and NADP, and is a key enzyme in the biosynthesis of NADP. Catalyzes specifically the phosphorylation on 2'-hydroxyl of the adenosine moiety of NAD to yield NADP.</text>
</comment>
<dbReference type="RefSeq" id="WP_084275770.1">
    <property type="nucleotide sequence ID" value="NZ_AP026671.1"/>
</dbReference>
<reference evidence="8" key="1">
    <citation type="submission" date="2017-04" db="EMBL/GenBank/DDBJ databases">
        <authorList>
            <person name="Varghese N."/>
            <person name="Submissions S."/>
        </authorList>
    </citation>
    <scope>NUCLEOTIDE SEQUENCE [LARGE SCALE GENOMIC DNA]</scope>
    <source>
        <strain evidence="8">DSM 16512</strain>
    </source>
</reference>
<dbReference type="GO" id="GO:0005737">
    <property type="term" value="C:cytoplasm"/>
    <property type="evidence" value="ECO:0007669"/>
    <property type="project" value="UniProtKB-SubCell"/>
</dbReference>
<feature type="binding site" evidence="6">
    <location>
        <begin position="140"/>
        <end position="141"/>
    </location>
    <ligand>
        <name>NAD(+)</name>
        <dbReference type="ChEBI" id="CHEBI:57540"/>
    </ligand>
</feature>
<dbReference type="Pfam" id="PF01513">
    <property type="entry name" value="NAD_kinase"/>
    <property type="match status" value="1"/>
</dbReference>
<comment type="cofactor">
    <cofactor evidence="6">
        <name>a divalent metal cation</name>
        <dbReference type="ChEBI" id="CHEBI:60240"/>
    </cofactor>
</comment>
<evidence type="ECO:0000256" key="1">
    <source>
        <dbReference type="ARBA" id="ARBA00022679"/>
    </source>
</evidence>
<evidence type="ECO:0000313" key="8">
    <source>
        <dbReference type="Proteomes" id="UP000192602"/>
    </source>
</evidence>
<sequence>MDIKCAGIIIKPGGEKLKDTYKRIKKAFEKEDIAIKIDRSSAQIIGEKDGLSFDELCQACDILVSLGGDGTLISVARRSYEYHKPVLGINVGTLGFLTDIKPEDVESFVKKIKKNDFRIDTRMMIEIAILGKKERILSFNDVVITRPAVSKMIYIDVFIEDSLMNSYYGDGLIISTPTGSTAYNLSAGGPVVYPFSNDFIFTPICPHSLTQRPLVLPAEFEFKITTKSKSALIVIDGQDMYEFTPKDIVIVKKAPIGAKLIHRKERNYFNVLREKLGWGI</sequence>
<dbReference type="Proteomes" id="UP000192602">
    <property type="component" value="Unassembled WGS sequence"/>
</dbReference>
<dbReference type="PANTHER" id="PTHR20275">
    <property type="entry name" value="NAD KINASE"/>
    <property type="match status" value="1"/>
</dbReference>
<dbReference type="STRING" id="1069081.SAMN05660197_1365"/>
<dbReference type="EC" id="2.7.1.23" evidence="6"/>
<dbReference type="GO" id="GO:0005524">
    <property type="term" value="F:ATP binding"/>
    <property type="evidence" value="ECO:0007669"/>
    <property type="project" value="UniProtKB-KW"/>
</dbReference>
<dbReference type="Gene3D" id="3.40.50.10330">
    <property type="entry name" value="Probable inorganic polyphosphate/atp-NAD kinase, domain 1"/>
    <property type="match status" value="1"/>
</dbReference>
<feature type="active site" description="Proton acceptor" evidence="6">
    <location>
        <position position="69"/>
    </location>
</feature>
<keyword evidence="6" id="KW-0067">ATP-binding</keyword>
<dbReference type="InterPro" id="IPR017438">
    <property type="entry name" value="ATP-NAD_kinase_N"/>
</dbReference>
<accession>A0A1W1WTA0</accession>
<keyword evidence="8" id="KW-1185">Reference proteome</keyword>
<comment type="caution">
    <text evidence="6">Lacks conserved residue(s) required for the propagation of feature annotation.</text>
</comment>
<name>A0A1W1WTA0_9BACT</name>
<protein>
    <recommendedName>
        <fullName evidence="6">NAD kinase</fullName>
        <ecNumber evidence="6">2.7.1.23</ecNumber>
    </recommendedName>
    <alternativeName>
        <fullName evidence="6">ATP-dependent NAD kinase</fullName>
    </alternativeName>
</protein>
<dbReference type="AlphaFoldDB" id="A0A1W1WTA0"/>
<keyword evidence="2 6" id="KW-0418">Kinase</keyword>
<keyword evidence="3 6" id="KW-0521">NADP</keyword>
<evidence type="ECO:0000256" key="2">
    <source>
        <dbReference type="ARBA" id="ARBA00022777"/>
    </source>
</evidence>
<dbReference type="SUPFAM" id="SSF111331">
    <property type="entry name" value="NAD kinase/diacylglycerol kinase-like"/>
    <property type="match status" value="1"/>
</dbReference>
<keyword evidence="1 6" id="KW-0808">Transferase</keyword>
<feature type="binding site" evidence="6">
    <location>
        <position position="151"/>
    </location>
    <ligand>
        <name>NAD(+)</name>
        <dbReference type="ChEBI" id="CHEBI:57540"/>
    </ligand>
</feature>
<dbReference type="InterPro" id="IPR002504">
    <property type="entry name" value="NADK"/>
</dbReference>
<dbReference type="GO" id="GO:0019674">
    <property type="term" value="P:NAD+ metabolic process"/>
    <property type="evidence" value="ECO:0007669"/>
    <property type="project" value="InterPro"/>
</dbReference>
<evidence type="ECO:0000313" key="7">
    <source>
        <dbReference type="EMBL" id="SMC09548.1"/>
    </source>
</evidence>
<dbReference type="Pfam" id="PF20143">
    <property type="entry name" value="NAD_kinase_C"/>
    <property type="match status" value="1"/>
</dbReference>
<dbReference type="GO" id="GO:0006741">
    <property type="term" value="P:NADP+ biosynthetic process"/>
    <property type="evidence" value="ECO:0007669"/>
    <property type="project" value="UniProtKB-UniRule"/>
</dbReference>
<feature type="binding site" evidence="6">
    <location>
        <begin position="69"/>
        <end position="70"/>
    </location>
    <ligand>
        <name>NAD(+)</name>
        <dbReference type="ChEBI" id="CHEBI:57540"/>
    </ligand>
</feature>
<dbReference type="InterPro" id="IPR017437">
    <property type="entry name" value="ATP-NAD_kinase_PpnK-typ_C"/>
</dbReference>
<proteinExistence type="inferred from homology"/>
<comment type="subcellular location">
    <subcellularLocation>
        <location evidence="6">Cytoplasm</location>
    </subcellularLocation>
</comment>
<keyword evidence="6" id="KW-0963">Cytoplasm</keyword>
<feature type="binding site" evidence="6">
    <location>
        <begin position="181"/>
        <end position="186"/>
    </location>
    <ligand>
        <name>NAD(+)</name>
        <dbReference type="ChEBI" id="CHEBI:57540"/>
    </ligand>
</feature>
<dbReference type="EMBL" id="FWWZ01000001">
    <property type="protein sequence ID" value="SMC09548.1"/>
    <property type="molecule type" value="Genomic_DNA"/>
</dbReference>